<dbReference type="InterPro" id="IPR037294">
    <property type="entry name" value="ABC_BtuC-like"/>
</dbReference>
<dbReference type="Proteomes" id="UP001501509">
    <property type="component" value="Unassembled WGS sequence"/>
</dbReference>
<dbReference type="Gene3D" id="1.10.3470.10">
    <property type="entry name" value="ABC transporter involved in vitamin B12 uptake, BtuC"/>
    <property type="match status" value="2"/>
</dbReference>
<comment type="caution">
    <text evidence="9">The sequence shown here is derived from an EMBL/GenBank/DDBJ whole genome shotgun (WGS) entry which is preliminary data.</text>
</comment>
<evidence type="ECO:0000256" key="3">
    <source>
        <dbReference type="ARBA" id="ARBA00022448"/>
    </source>
</evidence>
<dbReference type="CDD" id="cd06550">
    <property type="entry name" value="TM_ABC_iron-siderophores_like"/>
    <property type="match status" value="2"/>
</dbReference>
<feature type="transmembrane region" description="Helical" evidence="8">
    <location>
        <begin position="23"/>
        <end position="48"/>
    </location>
</feature>
<reference evidence="9 10" key="1">
    <citation type="journal article" date="2019" name="Int. J. Syst. Evol. Microbiol.">
        <title>The Global Catalogue of Microorganisms (GCM) 10K type strain sequencing project: providing services to taxonomists for standard genome sequencing and annotation.</title>
        <authorList>
            <consortium name="The Broad Institute Genomics Platform"/>
            <consortium name="The Broad Institute Genome Sequencing Center for Infectious Disease"/>
            <person name="Wu L."/>
            <person name="Ma J."/>
        </authorList>
    </citation>
    <scope>NUCLEOTIDE SEQUENCE [LARGE SCALE GENOMIC DNA]</scope>
    <source>
        <strain evidence="9 10">JCM 6833</strain>
    </source>
</reference>
<keyword evidence="4" id="KW-1003">Cell membrane</keyword>
<evidence type="ECO:0000313" key="9">
    <source>
        <dbReference type="EMBL" id="GAA2612544.1"/>
    </source>
</evidence>
<keyword evidence="5 8" id="KW-0812">Transmembrane</keyword>
<feature type="transmembrane region" description="Helical" evidence="8">
    <location>
        <begin position="208"/>
        <end position="225"/>
    </location>
</feature>
<organism evidence="9 10">
    <name type="scientific">Actinomadura fulvescens</name>
    <dbReference type="NCBI Taxonomy" id="46160"/>
    <lineage>
        <taxon>Bacteria</taxon>
        <taxon>Bacillati</taxon>
        <taxon>Actinomycetota</taxon>
        <taxon>Actinomycetes</taxon>
        <taxon>Streptosporangiales</taxon>
        <taxon>Thermomonosporaceae</taxon>
        <taxon>Actinomadura</taxon>
    </lineage>
</organism>
<dbReference type="Pfam" id="PF01032">
    <property type="entry name" value="FecCD"/>
    <property type="match status" value="2"/>
</dbReference>
<evidence type="ECO:0000256" key="6">
    <source>
        <dbReference type="ARBA" id="ARBA00022989"/>
    </source>
</evidence>
<evidence type="ECO:0000256" key="8">
    <source>
        <dbReference type="SAM" id="Phobius"/>
    </source>
</evidence>
<feature type="transmembrane region" description="Helical" evidence="8">
    <location>
        <begin position="291"/>
        <end position="314"/>
    </location>
</feature>
<proteinExistence type="inferred from homology"/>
<feature type="transmembrane region" description="Helical" evidence="8">
    <location>
        <begin position="550"/>
        <end position="572"/>
    </location>
</feature>
<protein>
    <submittedName>
        <fullName evidence="9">Fe(3+)-hydroxamate ABC transporter permease FhuB</fullName>
    </submittedName>
</protein>
<comment type="subcellular location">
    <subcellularLocation>
        <location evidence="1">Cell membrane</location>
        <topology evidence="1">Multi-pass membrane protein</topology>
    </subcellularLocation>
</comment>
<feature type="transmembrane region" description="Helical" evidence="8">
    <location>
        <begin position="112"/>
        <end position="131"/>
    </location>
</feature>
<keyword evidence="10" id="KW-1185">Reference proteome</keyword>
<feature type="transmembrane region" description="Helical" evidence="8">
    <location>
        <begin position="366"/>
        <end position="385"/>
    </location>
</feature>
<dbReference type="SUPFAM" id="SSF81345">
    <property type="entry name" value="ABC transporter involved in vitamin B12 uptake, BtuC"/>
    <property type="match status" value="2"/>
</dbReference>
<feature type="transmembrane region" description="Helical" evidence="8">
    <location>
        <begin position="506"/>
        <end position="530"/>
    </location>
</feature>
<feature type="transmembrane region" description="Helical" evidence="8">
    <location>
        <begin position="635"/>
        <end position="654"/>
    </location>
</feature>
<feature type="transmembrane region" description="Helical" evidence="8">
    <location>
        <begin position="326"/>
        <end position="346"/>
    </location>
</feature>
<evidence type="ECO:0000256" key="7">
    <source>
        <dbReference type="ARBA" id="ARBA00023136"/>
    </source>
</evidence>
<accession>A0ABN3Q5L7</accession>
<feature type="transmembrane region" description="Helical" evidence="8">
    <location>
        <begin position="449"/>
        <end position="468"/>
    </location>
</feature>
<dbReference type="PANTHER" id="PTHR30472">
    <property type="entry name" value="FERRIC ENTEROBACTIN TRANSPORT SYSTEM PERMEASE PROTEIN"/>
    <property type="match status" value="1"/>
</dbReference>
<keyword evidence="7 8" id="KW-0472">Membrane</keyword>
<dbReference type="RefSeq" id="WP_344545248.1">
    <property type="nucleotide sequence ID" value="NZ_BAAATD010000007.1"/>
</dbReference>
<evidence type="ECO:0000313" key="10">
    <source>
        <dbReference type="Proteomes" id="UP001501509"/>
    </source>
</evidence>
<dbReference type="EMBL" id="BAAATD010000007">
    <property type="protein sequence ID" value="GAA2612544.1"/>
    <property type="molecule type" value="Genomic_DNA"/>
</dbReference>
<evidence type="ECO:0000256" key="1">
    <source>
        <dbReference type="ARBA" id="ARBA00004651"/>
    </source>
</evidence>
<gene>
    <name evidence="9" type="primary">fhuB</name>
    <name evidence="9" type="ORF">GCM10010411_54130</name>
</gene>
<feature type="transmembrane region" description="Helical" evidence="8">
    <location>
        <begin position="138"/>
        <end position="157"/>
    </location>
</feature>
<feature type="transmembrane region" description="Helical" evidence="8">
    <location>
        <begin position="661"/>
        <end position="681"/>
    </location>
</feature>
<feature type="transmembrane region" description="Helical" evidence="8">
    <location>
        <begin position="78"/>
        <end position="97"/>
    </location>
</feature>
<feature type="transmembrane region" description="Helical" evidence="8">
    <location>
        <begin position="593"/>
        <end position="615"/>
    </location>
</feature>
<dbReference type="PANTHER" id="PTHR30472:SF37">
    <property type="entry name" value="FE(3+) DICITRATE TRANSPORT SYSTEM PERMEASE PROTEIN FECD-RELATED"/>
    <property type="match status" value="1"/>
</dbReference>
<evidence type="ECO:0000256" key="4">
    <source>
        <dbReference type="ARBA" id="ARBA00022475"/>
    </source>
</evidence>
<keyword evidence="6 8" id="KW-1133">Transmembrane helix</keyword>
<keyword evidence="3" id="KW-0813">Transport</keyword>
<feature type="transmembrane region" description="Helical" evidence="8">
    <location>
        <begin position="417"/>
        <end position="437"/>
    </location>
</feature>
<sequence length="687" mass="67081">MASAGSTTETAAAPAPVRRSPALLVGGAVSLALIAVVFVHLGLGAAGVGTGDVLRALMGDADEHTRAVLTGSRIPRTLAGLVAGIALGVSGALIQGATRNPLAAPETLGANAGAYLAVTALAFTGASAGLLGSGATAFAGAVVAVGLVYVLIAGSVATPGRVLLAGATVQLAATAVAEFLQILDEKKTQGVFFWGNGTLLQADMDRPLLVGAVVAAAVLAAPLLARPLDLLALGDQTAEALGVRVRRVRPAALLLAVLLAAAAVTVAGPIGFVGLIAPVTARLLGVRAHAALLPVAGLMGAALLLGADAAAQLVRPPSAGYSELPVGVVTALVGGPVFIVLARRVATGDADTGAAVTAARPGRARFPVALALGVVVLAGVILAGLRVGDVGVSWGQLAAVLTGSGETMAESVVSYRLPRILVAAMAGACLAVAGAAVQSVVRNPLAEPSLVGVTGGASAGAVLVILVIPAAPAIMLPIAAAMGGTLALALVVLIARSGGGLDPTRVVLVGIGMAATTMALVYVMVSSAQMNIASALTWLAGSTYARGFDSLAWLVLPALAAVAVAASARAVDLLDLGDDLPRSLGLSLGRTRLLLLGAGAVLAAGTAAAVGAIGFVGLVAPHLARRIAGSGTARVIPMAAVLGACLVVAADAVGRSLLAPAEIPVGIVTAVVGAPYLVWLLRRTPHA</sequence>
<name>A0ABN3Q5L7_9ACTN</name>
<evidence type="ECO:0000256" key="5">
    <source>
        <dbReference type="ARBA" id="ARBA00022692"/>
    </source>
</evidence>
<comment type="similarity">
    <text evidence="2">Belongs to the binding-protein-dependent transport system permease family. FecCD subfamily.</text>
</comment>
<feature type="transmembrane region" description="Helical" evidence="8">
    <location>
        <begin position="251"/>
        <end position="279"/>
    </location>
</feature>
<evidence type="ECO:0000256" key="2">
    <source>
        <dbReference type="ARBA" id="ARBA00007935"/>
    </source>
</evidence>
<dbReference type="InterPro" id="IPR000522">
    <property type="entry name" value="ABC_transptr_permease_BtuC"/>
</dbReference>
<feature type="transmembrane region" description="Helical" evidence="8">
    <location>
        <begin position="474"/>
        <end position="494"/>
    </location>
</feature>